<dbReference type="AlphaFoldDB" id="A0A165F4K1"/>
<dbReference type="InParanoid" id="A0A165F4K1"/>
<accession>A0A165F4K1</accession>
<feature type="non-terminal residue" evidence="1">
    <location>
        <position position="53"/>
    </location>
</feature>
<name>A0A165F4K1_EXIGL</name>
<dbReference type="Proteomes" id="UP000077266">
    <property type="component" value="Unassembled WGS sequence"/>
</dbReference>
<evidence type="ECO:0000313" key="2">
    <source>
        <dbReference type="Proteomes" id="UP000077266"/>
    </source>
</evidence>
<proteinExistence type="predicted"/>
<organism evidence="1 2">
    <name type="scientific">Exidia glandulosa HHB12029</name>
    <dbReference type="NCBI Taxonomy" id="1314781"/>
    <lineage>
        <taxon>Eukaryota</taxon>
        <taxon>Fungi</taxon>
        <taxon>Dikarya</taxon>
        <taxon>Basidiomycota</taxon>
        <taxon>Agaricomycotina</taxon>
        <taxon>Agaricomycetes</taxon>
        <taxon>Auriculariales</taxon>
        <taxon>Exidiaceae</taxon>
        <taxon>Exidia</taxon>
    </lineage>
</organism>
<sequence>MHPDGLSSNSVSRTYTGTGVVALSIATQYFRERNPFNSRVRAAAGGDTDRPEL</sequence>
<gene>
    <name evidence="1" type="ORF">EXIGLDRAFT_722757</name>
</gene>
<reference evidence="1 2" key="1">
    <citation type="journal article" date="2016" name="Mol. Biol. Evol.">
        <title>Comparative Genomics of Early-Diverging Mushroom-Forming Fungi Provides Insights into the Origins of Lignocellulose Decay Capabilities.</title>
        <authorList>
            <person name="Nagy L.G."/>
            <person name="Riley R."/>
            <person name="Tritt A."/>
            <person name="Adam C."/>
            <person name="Daum C."/>
            <person name="Floudas D."/>
            <person name="Sun H."/>
            <person name="Yadav J.S."/>
            <person name="Pangilinan J."/>
            <person name="Larsson K.H."/>
            <person name="Matsuura K."/>
            <person name="Barry K."/>
            <person name="Labutti K."/>
            <person name="Kuo R."/>
            <person name="Ohm R.A."/>
            <person name="Bhattacharya S.S."/>
            <person name="Shirouzu T."/>
            <person name="Yoshinaga Y."/>
            <person name="Martin F.M."/>
            <person name="Grigoriev I.V."/>
            <person name="Hibbett D.S."/>
        </authorList>
    </citation>
    <scope>NUCLEOTIDE SEQUENCE [LARGE SCALE GENOMIC DNA]</scope>
    <source>
        <strain evidence="1 2">HHB12029</strain>
    </source>
</reference>
<evidence type="ECO:0000313" key="1">
    <source>
        <dbReference type="EMBL" id="KZV88375.1"/>
    </source>
</evidence>
<protein>
    <submittedName>
        <fullName evidence="1">Uncharacterized protein</fullName>
    </submittedName>
</protein>
<dbReference type="EMBL" id="KV426101">
    <property type="protein sequence ID" value="KZV88375.1"/>
    <property type="molecule type" value="Genomic_DNA"/>
</dbReference>
<keyword evidence="2" id="KW-1185">Reference proteome</keyword>